<dbReference type="AlphaFoldDB" id="A0A0N1N5A6"/>
<evidence type="ECO:0000259" key="2">
    <source>
        <dbReference type="Pfam" id="PF13670"/>
    </source>
</evidence>
<dbReference type="Pfam" id="PF13670">
    <property type="entry name" value="PepSY_2"/>
    <property type="match status" value="1"/>
</dbReference>
<feature type="domain" description="PepSY" evidence="2">
    <location>
        <begin position="8"/>
        <end position="91"/>
    </location>
</feature>
<evidence type="ECO:0000313" key="3">
    <source>
        <dbReference type="EMBL" id="KPH83056.1"/>
    </source>
</evidence>
<dbReference type="EMBL" id="LGSZ01000009">
    <property type="protein sequence ID" value="KPH83056.1"/>
    <property type="molecule type" value="Genomic_DNA"/>
</dbReference>
<evidence type="ECO:0000256" key="1">
    <source>
        <dbReference type="SAM" id="SignalP"/>
    </source>
</evidence>
<proteinExistence type="predicted"/>
<protein>
    <recommendedName>
        <fullName evidence="2">PepSY domain-containing protein</fullName>
    </recommendedName>
</protein>
<keyword evidence="1" id="KW-0732">Signal</keyword>
<feature type="signal peptide" evidence="1">
    <location>
        <begin position="1"/>
        <end position="23"/>
    </location>
</feature>
<organism evidence="3 4">
    <name type="scientific">Bosea vaviloviae</name>
    <dbReference type="NCBI Taxonomy" id="1526658"/>
    <lineage>
        <taxon>Bacteria</taxon>
        <taxon>Pseudomonadati</taxon>
        <taxon>Pseudomonadota</taxon>
        <taxon>Alphaproteobacteria</taxon>
        <taxon>Hyphomicrobiales</taxon>
        <taxon>Boseaceae</taxon>
        <taxon>Bosea</taxon>
    </lineage>
</organism>
<feature type="chain" id="PRO_5005878682" description="PepSY domain-containing protein" evidence="1">
    <location>
        <begin position="24"/>
        <end position="103"/>
    </location>
</feature>
<keyword evidence="4" id="KW-1185">Reference proteome</keyword>
<comment type="caution">
    <text evidence="3">The sequence shown here is derived from an EMBL/GenBank/DDBJ whole genome shotgun (WGS) entry which is preliminary data.</text>
</comment>
<gene>
    <name evidence="3" type="ORF">AE618_00610</name>
</gene>
<dbReference type="Proteomes" id="UP000037822">
    <property type="component" value="Unassembled WGS sequence"/>
</dbReference>
<dbReference type="PATRIC" id="fig|1526658.3.peg.5045"/>
<dbReference type="InterPro" id="IPR025711">
    <property type="entry name" value="PepSY"/>
</dbReference>
<reference evidence="3 4" key="1">
    <citation type="submission" date="2015-07" db="EMBL/GenBank/DDBJ databases">
        <title>Whole genome sequencing of Bosea vaviloviae isolated from cave pool.</title>
        <authorList>
            <person name="Tan N.E.H."/>
            <person name="Lee Y.P."/>
            <person name="Gan H.M."/>
            <person name="Barton H."/>
            <person name="Savka M.A."/>
        </authorList>
    </citation>
    <scope>NUCLEOTIDE SEQUENCE [LARGE SCALE GENOMIC DNA]</scope>
    <source>
        <strain evidence="3 4">SD260</strain>
    </source>
</reference>
<sequence>MRTATRALLLSAVLGAPAGLAYAQTPAQAPIKPGDPAITMDDARRIAKEHGLVRVEEIKLDDGKWEIEGRDVTGAEIEIDLRASDGMVIKMERDRPASASARP</sequence>
<dbReference type="Gene3D" id="3.10.450.40">
    <property type="match status" value="1"/>
</dbReference>
<evidence type="ECO:0000313" key="4">
    <source>
        <dbReference type="Proteomes" id="UP000037822"/>
    </source>
</evidence>
<accession>A0A0N1N5A6</accession>
<name>A0A0N1N5A6_9HYPH</name>